<dbReference type="PROSITE" id="PS51263">
    <property type="entry name" value="ADF_H"/>
    <property type="match status" value="1"/>
</dbReference>
<dbReference type="FunFam" id="3.40.20.10:FF:000026">
    <property type="entry name" value="Glia maturation factor"/>
    <property type="match status" value="1"/>
</dbReference>
<name>A0A653CTK4_CALMS</name>
<dbReference type="GO" id="GO:0005634">
    <property type="term" value="C:nucleus"/>
    <property type="evidence" value="ECO:0007669"/>
    <property type="project" value="UniProtKB-SubCell"/>
</dbReference>
<dbReference type="InterPro" id="IPR002108">
    <property type="entry name" value="ADF-H"/>
</dbReference>
<dbReference type="SMART" id="SM00102">
    <property type="entry name" value="ADF"/>
    <property type="match status" value="1"/>
</dbReference>
<sequence>MSVGVGVNICEVTDDVQRALKEFRFRKAQDTAVLILKVDREKQQIIIDEKLDNISIDELQDIVPSHQPRYIVLSYRLEHKDGRVSYPLIFIYFTPRDSHAELQMMYAGSKIALQQKAEVNRTFEIRELEDLTEEWLLSKLSN</sequence>
<reference evidence="8 9" key="1">
    <citation type="submission" date="2019-01" db="EMBL/GenBank/DDBJ databases">
        <authorList>
            <person name="Sayadi A."/>
        </authorList>
    </citation>
    <scope>NUCLEOTIDE SEQUENCE [LARGE SCALE GENOMIC DNA]</scope>
</reference>
<dbReference type="GO" id="GO:0034316">
    <property type="term" value="P:negative regulation of Arp2/3 complex-mediated actin nucleation"/>
    <property type="evidence" value="ECO:0007669"/>
    <property type="project" value="TreeGrafter"/>
</dbReference>
<evidence type="ECO:0000256" key="5">
    <source>
        <dbReference type="ARBA" id="ARBA00023242"/>
    </source>
</evidence>
<evidence type="ECO:0000313" key="9">
    <source>
        <dbReference type="Proteomes" id="UP000410492"/>
    </source>
</evidence>
<organism evidence="8 9">
    <name type="scientific">Callosobruchus maculatus</name>
    <name type="common">Southern cowpea weevil</name>
    <name type="synonym">Pulse bruchid</name>
    <dbReference type="NCBI Taxonomy" id="64391"/>
    <lineage>
        <taxon>Eukaryota</taxon>
        <taxon>Metazoa</taxon>
        <taxon>Ecdysozoa</taxon>
        <taxon>Arthropoda</taxon>
        <taxon>Hexapoda</taxon>
        <taxon>Insecta</taxon>
        <taxon>Pterygota</taxon>
        <taxon>Neoptera</taxon>
        <taxon>Endopterygota</taxon>
        <taxon>Coleoptera</taxon>
        <taxon>Polyphaga</taxon>
        <taxon>Cucujiformia</taxon>
        <taxon>Chrysomeloidea</taxon>
        <taxon>Chrysomelidae</taxon>
        <taxon>Bruchinae</taxon>
        <taxon>Bruchini</taxon>
        <taxon>Callosobruchus</taxon>
    </lineage>
</organism>
<evidence type="ECO:0000256" key="4">
    <source>
        <dbReference type="ARBA" id="ARBA00022490"/>
    </source>
</evidence>
<dbReference type="InterPro" id="IPR011171">
    <property type="entry name" value="GMF"/>
</dbReference>
<dbReference type="AlphaFoldDB" id="A0A653CTK4"/>
<dbReference type="PIRSF" id="PIRSF001788">
    <property type="entry name" value="GMF-beta"/>
    <property type="match status" value="1"/>
</dbReference>
<dbReference type="GO" id="GO:0071846">
    <property type="term" value="P:actin filament debranching"/>
    <property type="evidence" value="ECO:0007669"/>
    <property type="project" value="InterPro"/>
</dbReference>
<evidence type="ECO:0000256" key="2">
    <source>
        <dbReference type="ARBA" id="ARBA00004496"/>
    </source>
</evidence>
<dbReference type="Pfam" id="PF00241">
    <property type="entry name" value="Cofilin_ADF"/>
    <property type="match status" value="1"/>
</dbReference>
<comment type="similarity">
    <text evidence="3 6">Belongs to the actin-binding proteins ADF family. GMF subfamily.</text>
</comment>
<evidence type="ECO:0000256" key="3">
    <source>
        <dbReference type="ARBA" id="ARBA00010055"/>
    </source>
</evidence>
<dbReference type="InterPro" id="IPR029006">
    <property type="entry name" value="ADF-H/Gelsolin-like_dom_sf"/>
</dbReference>
<feature type="domain" description="ADF-H" evidence="7">
    <location>
        <begin position="6"/>
        <end position="141"/>
    </location>
</feature>
<dbReference type="GO" id="GO:0003779">
    <property type="term" value="F:actin binding"/>
    <property type="evidence" value="ECO:0007669"/>
    <property type="project" value="InterPro"/>
</dbReference>
<evidence type="ECO:0000313" key="8">
    <source>
        <dbReference type="EMBL" id="VEN51260.1"/>
    </source>
</evidence>
<evidence type="ECO:0000256" key="1">
    <source>
        <dbReference type="ARBA" id="ARBA00004123"/>
    </source>
</evidence>
<comment type="subcellular location">
    <subcellularLocation>
        <location evidence="2">Cytoplasm</location>
    </subcellularLocation>
    <subcellularLocation>
        <location evidence="1">Nucleus</location>
    </subcellularLocation>
</comment>
<keyword evidence="4" id="KW-0963">Cytoplasm</keyword>
<proteinExistence type="inferred from homology"/>
<dbReference type="OrthoDB" id="3919494at2759"/>
<evidence type="ECO:0000256" key="6">
    <source>
        <dbReference type="PIRNR" id="PIRNR001788"/>
    </source>
</evidence>
<dbReference type="GO" id="GO:0030864">
    <property type="term" value="C:cortical actin cytoskeleton"/>
    <property type="evidence" value="ECO:0007669"/>
    <property type="project" value="TreeGrafter"/>
</dbReference>
<dbReference type="SUPFAM" id="SSF55753">
    <property type="entry name" value="Actin depolymerizing proteins"/>
    <property type="match status" value="1"/>
</dbReference>
<dbReference type="EMBL" id="CAACVG010008853">
    <property type="protein sequence ID" value="VEN51260.1"/>
    <property type="molecule type" value="Genomic_DNA"/>
</dbReference>
<keyword evidence="5" id="KW-0539">Nucleus</keyword>
<evidence type="ECO:0000259" key="7">
    <source>
        <dbReference type="PROSITE" id="PS51263"/>
    </source>
</evidence>
<accession>A0A653CTK4</accession>
<dbReference type="PANTHER" id="PTHR11249">
    <property type="entry name" value="GLIAL FACTOR NATURATION FACTOR"/>
    <property type="match status" value="1"/>
</dbReference>
<gene>
    <name evidence="8" type="ORF">CALMAC_LOCUS11788</name>
</gene>
<dbReference type="GO" id="GO:0071933">
    <property type="term" value="F:Arp2/3 complex binding"/>
    <property type="evidence" value="ECO:0007669"/>
    <property type="project" value="InterPro"/>
</dbReference>
<protein>
    <recommendedName>
        <fullName evidence="7">ADF-H domain-containing protein</fullName>
    </recommendedName>
</protein>
<dbReference type="Proteomes" id="UP000410492">
    <property type="component" value="Unassembled WGS sequence"/>
</dbReference>
<dbReference type="CDD" id="cd11283">
    <property type="entry name" value="ADF_GMF-beta_like"/>
    <property type="match status" value="1"/>
</dbReference>
<dbReference type="PANTHER" id="PTHR11249:SF2">
    <property type="entry name" value="GLIA MATURATION FACTOR"/>
    <property type="match status" value="1"/>
</dbReference>
<keyword evidence="9" id="KW-1185">Reference proteome</keyword>
<dbReference type="Gene3D" id="3.40.20.10">
    <property type="entry name" value="Severin"/>
    <property type="match status" value="1"/>
</dbReference>